<dbReference type="Gene3D" id="3.40.640.10">
    <property type="entry name" value="Type I PLP-dependent aspartate aminotransferase-like (Major domain)"/>
    <property type="match status" value="1"/>
</dbReference>
<comment type="catalytic activity">
    <reaction evidence="9">
        <text>L-histidinol phosphate + 2-oxoglutarate = 3-(imidazol-4-yl)-2-oxopropyl phosphate + L-glutamate</text>
        <dbReference type="Rhea" id="RHEA:23744"/>
        <dbReference type="ChEBI" id="CHEBI:16810"/>
        <dbReference type="ChEBI" id="CHEBI:29985"/>
        <dbReference type="ChEBI" id="CHEBI:57766"/>
        <dbReference type="ChEBI" id="CHEBI:57980"/>
        <dbReference type="EC" id="2.6.1.9"/>
    </reaction>
</comment>
<dbReference type="InterPro" id="IPR015421">
    <property type="entry name" value="PyrdxlP-dep_Trfase_major"/>
</dbReference>
<dbReference type="InterPro" id="IPR004838">
    <property type="entry name" value="NHTrfase_class1_PyrdxlP-BS"/>
</dbReference>
<evidence type="ECO:0000256" key="3">
    <source>
        <dbReference type="ARBA" id="ARBA00012748"/>
    </source>
</evidence>
<dbReference type="Pfam" id="PF00155">
    <property type="entry name" value="Aminotran_1_2"/>
    <property type="match status" value="1"/>
</dbReference>
<evidence type="ECO:0000256" key="9">
    <source>
        <dbReference type="ARBA" id="ARBA00047481"/>
    </source>
</evidence>
<dbReference type="PANTHER" id="PTHR43643">
    <property type="entry name" value="HISTIDINOL-PHOSPHATE AMINOTRANSFERASE 2"/>
    <property type="match status" value="1"/>
</dbReference>
<dbReference type="InterPro" id="IPR015422">
    <property type="entry name" value="PyrdxlP-dep_Trfase_small"/>
</dbReference>
<evidence type="ECO:0000259" key="10">
    <source>
        <dbReference type="Pfam" id="PF00155"/>
    </source>
</evidence>
<dbReference type="GO" id="GO:0030170">
    <property type="term" value="F:pyridoxal phosphate binding"/>
    <property type="evidence" value="ECO:0007669"/>
    <property type="project" value="InterPro"/>
</dbReference>
<evidence type="ECO:0000256" key="4">
    <source>
        <dbReference type="ARBA" id="ARBA00022576"/>
    </source>
</evidence>
<dbReference type="InterPro" id="IPR015424">
    <property type="entry name" value="PyrdxlP-dep_Trfase"/>
</dbReference>
<evidence type="ECO:0000256" key="8">
    <source>
        <dbReference type="ARBA" id="ARBA00023102"/>
    </source>
</evidence>
<dbReference type="CDD" id="cd00609">
    <property type="entry name" value="AAT_like"/>
    <property type="match status" value="1"/>
</dbReference>
<organism evidence="11">
    <name type="scientific">marine metagenome</name>
    <dbReference type="NCBI Taxonomy" id="408172"/>
    <lineage>
        <taxon>unclassified sequences</taxon>
        <taxon>metagenomes</taxon>
        <taxon>ecological metagenomes</taxon>
    </lineage>
</organism>
<keyword evidence="7" id="KW-0663">Pyridoxal phosphate</keyword>
<proteinExistence type="inferred from homology"/>
<evidence type="ECO:0000256" key="5">
    <source>
        <dbReference type="ARBA" id="ARBA00022605"/>
    </source>
</evidence>
<sequence length="297" mass="33422">EDLNKKNDIINADVLDAWYPPVPEAQKVLLDQLEWIMRTSPPTRAGGLEQTIAKARGVRDDCILTGGGSSALIFLAFLHWLNASSRVLILDPTYGEYMHVLENIIQCKVERFLLGRRDGYNLNLKSLKKKISNGFDLFVWVNPNSPTGLHVATDEVKEVLRNSSGCKRIWIDETYIEYVGQEHSLEKFAMNSEKVIVCKSLSKVYALSGLRAAYLCAPPHQLEELRALTPPWSVSLPAQIAATYALKSPDYYIMRYKETNELRDELIKGLKDIGITEIIPGIANFVMFHLPAEVDTA</sequence>
<feature type="domain" description="Aminotransferase class I/classII large" evidence="10">
    <location>
        <begin position="41"/>
        <end position="293"/>
    </location>
</feature>
<dbReference type="PROSITE" id="PS00105">
    <property type="entry name" value="AA_TRANSFER_CLASS_1"/>
    <property type="match status" value="1"/>
</dbReference>
<feature type="non-terminal residue" evidence="11">
    <location>
        <position position="297"/>
    </location>
</feature>
<evidence type="ECO:0000313" key="11">
    <source>
        <dbReference type="EMBL" id="SVD27329.1"/>
    </source>
</evidence>
<keyword evidence="8" id="KW-0368">Histidine biosynthesis</keyword>
<dbReference type="GO" id="GO:0004400">
    <property type="term" value="F:histidinol-phosphate transaminase activity"/>
    <property type="evidence" value="ECO:0007669"/>
    <property type="project" value="UniProtKB-EC"/>
</dbReference>
<accession>A0A382TZ63</accession>
<dbReference type="InterPro" id="IPR050106">
    <property type="entry name" value="HistidinolP_aminotransfase"/>
</dbReference>
<reference evidence="11" key="1">
    <citation type="submission" date="2018-05" db="EMBL/GenBank/DDBJ databases">
        <authorList>
            <person name="Lanie J.A."/>
            <person name="Ng W.-L."/>
            <person name="Kazmierczak K.M."/>
            <person name="Andrzejewski T.M."/>
            <person name="Davidsen T.M."/>
            <person name="Wayne K.J."/>
            <person name="Tettelin H."/>
            <person name="Glass J.I."/>
            <person name="Rusch D."/>
            <person name="Podicherti R."/>
            <person name="Tsui H.-C.T."/>
            <person name="Winkler M.E."/>
        </authorList>
    </citation>
    <scope>NUCLEOTIDE SEQUENCE</scope>
</reference>
<protein>
    <recommendedName>
        <fullName evidence="3">histidinol-phosphate transaminase</fullName>
        <ecNumber evidence="3">2.6.1.9</ecNumber>
    </recommendedName>
</protein>
<dbReference type="PANTHER" id="PTHR43643:SF6">
    <property type="entry name" value="HISTIDINOL-PHOSPHATE AMINOTRANSFERASE"/>
    <property type="match status" value="1"/>
</dbReference>
<comment type="similarity">
    <text evidence="2">Belongs to the class-II pyridoxal-phosphate-dependent aminotransferase family. Histidinol-phosphate aminotransferase subfamily.</text>
</comment>
<evidence type="ECO:0000256" key="2">
    <source>
        <dbReference type="ARBA" id="ARBA00007970"/>
    </source>
</evidence>
<evidence type="ECO:0000256" key="1">
    <source>
        <dbReference type="ARBA" id="ARBA00005011"/>
    </source>
</evidence>
<dbReference type="AlphaFoldDB" id="A0A382TZ63"/>
<feature type="non-terminal residue" evidence="11">
    <location>
        <position position="1"/>
    </location>
</feature>
<dbReference type="EC" id="2.6.1.9" evidence="3"/>
<dbReference type="Gene3D" id="3.90.1150.10">
    <property type="entry name" value="Aspartate Aminotransferase, domain 1"/>
    <property type="match status" value="1"/>
</dbReference>
<dbReference type="EMBL" id="UINC01140278">
    <property type="protein sequence ID" value="SVD27329.1"/>
    <property type="molecule type" value="Genomic_DNA"/>
</dbReference>
<keyword evidence="4" id="KW-0032">Aminotransferase</keyword>
<gene>
    <name evidence="11" type="ORF">METZ01_LOCUS380183</name>
</gene>
<evidence type="ECO:0000256" key="7">
    <source>
        <dbReference type="ARBA" id="ARBA00022898"/>
    </source>
</evidence>
<dbReference type="SUPFAM" id="SSF53383">
    <property type="entry name" value="PLP-dependent transferases"/>
    <property type="match status" value="1"/>
</dbReference>
<dbReference type="GO" id="GO:0000105">
    <property type="term" value="P:L-histidine biosynthetic process"/>
    <property type="evidence" value="ECO:0007669"/>
    <property type="project" value="UniProtKB-KW"/>
</dbReference>
<keyword evidence="5" id="KW-0028">Amino-acid biosynthesis</keyword>
<name>A0A382TZ63_9ZZZZ</name>
<keyword evidence="6" id="KW-0808">Transferase</keyword>
<dbReference type="InterPro" id="IPR004839">
    <property type="entry name" value="Aminotransferase_I/II_large"/>
</dbReference>
<evidence type="ECO:0000256" key="6">
    <source>
        <dbReference type="ARBA" id="ARBA00022679"/>
    </source>
</evidence>
<comment type="pathway">
    <text evidence="1">Amino-acid biosynthesis; L-histidine biosynthesis; L-histidine from 5-phospho-alpha-D-ribose 1-diphosphate: step 7/9.</text>
</comment>